<accession>A0A6L2L0D1</accession>
<gene>
    <name evidence="1" type="ORF">Tci_027311</name>
</gene>
<organism evidence="1">
    <name type="scientific">Tanacetum cinerariifolium</name>
    <name type="common">Dalmatian daisy</name>
    <name type="synonym">Chrysanthemum cinerariifolium</name>
    <dbReference type="NCBI Taxonomy" id="118510"/>
    <lineage>
        <taxon>Eukaryota</taxon>
        <taxon>Viridiplantae</taxon>
        <taxon>Streptophyta</taxon>
        <taxon>Embryophyta</taxon>
        <taxon>Tracheophyta</taxon>
        <taxon>Spermatophyta</taxon>
        <taxon>Magnoliopsida</taxon>
        <taxon>eudicotyledons</taxon>
        <taxon>Gunneridae</taxon>
        <taxon>Pentapetalae</taxon>
        <taxon>asterids</taxon>
        <taxon>campanulids</taxon>
        <taxon>Asterales</taxon>
        <taxon>Asteraceae</taxon>
        <taxon>Asteroideae</taxon>
        <taxon>Anthemideae</taxon>
        <taxon>Anthemidinae</taxon>
        <taxon>Tanacetum</taxon>
    </lineage>
</organism>
<comment type="caution">
    <text evidence="1">The sequence shown here is derived from an EMBL/GenBank/DDBJ whole genome shotgun (WGS) entry which is preliminary data.</text>
</comment>
<proteinExistence type="predicted"/>
<evidence type="ECO:0000313" key="1">
    <source>
        <dbReference type="EMBL" id="GEU55333.1"/>
    </source>
</evidence>
<dbReference type="EMBL" id="BKCJ010003479">
    <property type="protein sequence ID" value="GEU55333.1"/>
    <property type="molecule type" value="Genomic_DNA"/>
</dbReference>
<dbReference type="AlphaFoldDB" id="A0A6L2L0D1"/>
<reference evidence="1" key="1">
    <citation type="journal article" date="2019" name="Sci. Rep.">
        <title>Draft genome of Tanacetum cinerariifolium, the natural source of mosquito coil.</title>
        <authorList>
            <person name="Yamashiro T."/>
            <person name="Shiraishi A."/>
            <person name="Satake H."/>
            <person name="Nakayama K."/>
        </authorList>
    </citation>
    <scope>NUCLEOTIDE SEQUENCE</scope>
</reference>
<sequence>MENANPSSPPNSFKNRKIREINTLLESLNLTASPLERDPSCLEGDVGFVELFKEYEIGNFSEEEIVEVEELCATMRPETASEIAFV</sequence>
<name>A0A6L2L0D1_TANCI</name>
<protein>
    <submittedName>
        <fullName evidence="1">Uncharacterized protein</fullName>
    </submittedName>
</protein>